<dbReference type="SUPFAM" id="SSF56672">
    <property type="entry name" value="DNA/RNA polymerases"/>
    <property type="match status" value="1"/>
</dbReference>
<keyword evidence="3" id="KW-1185">Reference proteome</keyword>
<accession>A0A814MM55</accession>
<protein>
    <recommendedName>
        <fullName evidence="1">Reverse transcriptase domain-containing protein</fullName>
    </recommendedName>
</protein>
<feature type="domain" description="Reverse transcriptase" evidence="1">
    <location>
        <begin position="1"/>
        <end position="130"/>
    </location>
</feature>
<dbReference type="Pfam" id="PF00078">
    <property type="entry name" value="RVT_1"/>
    <property type="match status" value="1"/>
</dbReference>
<dbReference type="Proteomes" id="UP000663879">
    <property type="component" value="Unassembled WGS sequence"/>
</dbReference>
<evidence type="ECO:0000259" key="1">
    <source>
        <dbReference type="PROSITE" id="PS50878"/>
    </source>
</evidence>
<comment type="caution">
    <text evidence="2">The sequence shown here is derived from an EMBL/GenBank/DDBJ whole genome shotgun (WGS) entry which is preliminary data.</text>
</comment>
<dbReference type="EMBL" id="CAJNOC010006593">
    <property type="protein sequence ID" value="CAF1081344.1"/>
    <property type="molecule type" value="Genomic_DNA"/>
</dbReference>
<reference evidence="2" key="1">
    <citation type="submission" date="2021-02" db="EMBL/GenBank/DDBJ databases">
        <authorList>
            <person name="Nowell W R."/>
        </authorList>
    </citation>
    <scope>NUCLEOTIDE SEQUENCE</scope>
    <source>
        <strain evidence="2">Ploen Becks lab</strain>
    </source>
</reference>
<dbReference type="InterPro" id="IPR043502">
    <property type="entry name" value="DNA/RNA_pol_sf"/>
</dbReference>
<dbReference type="OrthoDB" id="425681at2759"/>
<dbReference type="InterPro" id="IPR000477">
    <property type="entry name" value="RT_dom"/>
</dbReference>
<proteinExistence type="predicted"/>
<name>A0A814MM55_9BILA</name>
<dbReference type="AlphaFoldDB" id="A0A814MM55"/>
<sequence length="143" mass="16265">MFNNEKSNEFLINEGVKQGGILSPYSFNFYVNDLIKSCVDANLGANIDCTNLSIIAYCDDIIILSPIAFHVQTLLSIITDYSKKWIIEFNPSKSGYMSYNEDIVLQNYDFKIGGKVIPKQEGIIYLGLPIKDQNYINQYVNEK</sequence>
<dbReference type="PROSITE" id="PS50878">
    <property type="entry name" value="RT_POL"/>
    <property type="match status" value="1"/>
</dbReference>
<evidence type="ECO:0000313" key="3">
    <source>
        <dbReference type="Proteomes" id="UP000663879"/>
    </source>
</evidence>
<evidence type="ECO:0000313" key="2">
    <source>
        <dbReference type="EMBL" id="CAF1081344.1"/>
    </source>
</evidence>
<organism evidence="2 3">
    <name type="scientific">Brachionus calyciflorus</name>
    <dbReference type="NCBI Taxonomy" id="104777"/>
    <lineage>
        <taxon>Eukaryota</taxon>
        <taxon>Metazoa</taxon>
        <taxon>Spiralia</taxon>
        <taxon>Gnathifera</taxon>
        <taxon>Rotifera</taxon>
        <taxon>Eurotatoria</taxon>
        <taxon>Monogononta</taxon>
        <taxon>Pseudotrocha</taxon>
        <taxon>Ploima</taxon>
        <taxon>Brachionidae</taxon>
        <taxon>Brachionus</taxon>
    </lineage>
</organism>
<gene>
    <name evidence="2" type="ORF">OXX778_LOCUS20207</name>
</gene>